<feature type="domain" description="Fibronectin type-III" evidence="7">
    <location>
        <begin position="502"/>
        <end position="585"/>
    </location>
</feature>
<feature type="compositionally biased region" description="Basic and acidic residues" evidence="5">
    <location>
        <begin position="21"/>
        <end position="33"/>
    </location>
</feature>
<evidence type="ECO:0000256" key="3">
    <source>
        <dbReference type="ARBA" id="ARBA00022833"/>
    </source>
</evidence>
<reference evidence="8 9" key="1">
    <citation type="submission" date="2024-09" db="EMBL/GenBank/DDBJ databases">
        <title>A chromosome-level genome assembly of Gray's grenadier anchovy, Coilia grayii.</title>
        <authorList>
            <person name="Fu Z."/>
        </authorList>
    </citation>
    <scope>NUCLEOTIDE SEQUENCE [LARGE SCALE GENOMIC DNA]</scope>
    <source>
        <strain evidence="8">G4</strain>
        <tissue evidence="8">Muscle</tissue>
    </source>
</reference>
<keyword evidence="2 4" id="KW-0863">Zinc-finger</keyword>
<evidence type="ECO:0000256" key="2">
    <source>
        <dbReference type="ARBA" id="ARBA00022771"/>
    </source>
</evidence>
<dbReference type="SMART" id="SM00060">
    <property type="entry name" value="FN3"/>
    <property type="match status" value="7"/>
</dbReference>
<dbReference type="Proteomes" id="UP001591681">
    <property type="component" value="Unassembled WGS sequence"/>
</dbReference>
<feature type="domain" description="Fibronectin type-III" evidence="7">
    <location>
        <begin position="235"/>
        <end position="324"/>
    </location>
</feature>
<gene>
    <name evidence="8" type="ORF">ACEWY4_022735</name>
</gene>
<dbReference type="SUPFAM" id="SSF49265">
    <property type="entry name" value="Fibronectin type III"/>
    <property type="match status" value="4"/>
</dbReference>
<dbReference type="InterPro" id="IPR013783">
    <property type="entry name" value="Ig-like_fold"/>
</dbReference>
<dbReference type="Gene3D" id="2.60.40.10">
    <property type="entry name" value="Immunoglobulins"/>
    <property type="match status" value="7"/>
</dbReference>
<dbReference type="InterPro" id="IPR000315">
    <property type="entry name" value="Znf_B-box"/>
</dbReference>
<feature type="region of interest" description="Disordered" evidence="5">
    <location>
        <begin position="91"/>
        <end position="118"/>
    </location>
</feature>
<dbReference type="PANTHER" id="PTHR46708:SF2">
    <property type="entry name" value="FIBRONECTIN TYPE-III DOMAIN-CONTAINING PROTEIN"/>
    <property type="match status" value="1"/>
</dbReference>
<dbReference type="CDD" id="cd19769">
    <property type="entry name" value="Bbox2_TRIM16-like"/>
    <property type="match status" value="1"/>
</dbReference>
<feature type="domain" description="Fibronectin type-III" evidence="7">
    <location>
        <begin position="409"/>
        <end position="501"/>
    </location>
</feature>
<keyword evidence="2 4" id="KW-0479">Metal-binding</keyword>
<dbReference type="Pfam" id="PF00643">
    <property type="entry name" value="zf-B_box"/>
    <property type="match status" value="1"/>
</dbReference>
<dbReference type="Gene3D" id="4.10.830.40">
    <property type="match status" value="1"/>
</dbReference>
<feature type="domain" description="Fibronectin type-III" evidence="7">
    <location>
        <begin position="679"/>
        <end position="766"/>
    </location>
</feature>
<dbReference type="EMBL" id="JBHFQA010000020">
    <property type="protein sequence ID" value="KAL2080882.1"/>
    <property type="molecule type" value="Genomic_DNA"/>
</dbReference>
<dbReference type="Gene3D" id="3.30.160.60">
    <property type="entry name" value="Classic Zinc Finger"/>
    <property type="match status" value="1"/>
</dbReference>
<dbReference type="SUPFAM" id="SSF57845">
    <property type="entry name" value="B-box zinc-binding domain"/>
    <property type="match status" value="1"/>
</dbReference>
<evidence type="ECO:0000313" key="8">
    <source>
        <dbReference type="EMBL" id="KAL2080882.1"/>
    </source>
</evidence>
<dbReference type="PANTHER" id="PTHR46708">
    <property type="entry name" value="TENASCIN"/>
    <property type="match status" value="1"/>
</dbReference>
<dbReference type="InterPro" id="IPR036116">
    <property type="entry name" value="FN3_sf"/>
</dbReference>
<evidence type="ECO:0000256" key="5">
    <source>
        <dbReference type="SAM" id="MobiDB-lite"/>
    </source>
</evidence>
<name>A0ABD1J103_9TELE</name>
<keyword evidence="1" id="KW-0677">Repeat</keyword>
<evidence type="ECO:0000256" key="1">
    <source>
        <dbReference type="ARBA" id="ARBA00022737"/>
    </source>
</evidence>
<dbReference type="SMART" id="SM00336">
    <property type="entry name" value="BBOX"/>
    <property type="match status" value="2"/>
</dbReference>
<organism evidence="8 9">
    <name type="scientific">Coilia grayii</name>
    <name type="common">Gray's grenadier anchovy</name>
    <dbReference type="NCBI Taxonomy" id="363190"/>
    <lineage>
        <taxon>Eukaryota</taxon>
        <taxon>Metazoa</taxon>
        <taxon>Chordata</taxon>
        <taxon>Craniata</taxon>
        <taxon>Vertebrata</taxon>
        <taxon>Euteleostomi</taxon>
        <taxon>Actinopterygii</taxon>
        <taxon>Neopterygii</taxon>
        <taxon>Teleostei</taxon>
        <taxon>Clupei</taxon>
        <taxon>Clupeiformes</taxon>
        <taxon>Clupeoidei</taxon>
        <taxon>Engraulidae</taxon>
        <taxon>Coilinae</taxon>
        <taxon>Coilia</taxon>
    </lineage>
</organism>
<proteinExistence type="predicted"/>
<keyword evidence="9" id="KW-1185">Reference proteome</keyword>
<dbReference type="InterPro" id="IPR003961">
    <property type="entry name" value="FN3_dom"/>
</dbReference>
<dbReference type="InterPro" id="IPR050991">
    <property type="entry name" value="ECM_Regulatory_Proteins"/>
</dbReference>
<dbReference type="Pfam" id="PF00041">
    <property type="entry name" value="fn3"/>
    <property type="match status" value="6"/>
</dbReference>
<dbReference type="PROSITE" id="PS50853">
    <property type="entry name" value="FN3"/>
    <property type="match status" value="6"/>
</dbReference>
<comment type="caution">
    <text evidence="8">The sequence shown here is derived from an EMBL/GenBank/DDBJ whole genome shotgun (WGS) entry which is preliminary data.</text>
</comment>
<keyword evidence="3" id="KW-0862">Zinc</keyword>
<evidence type="ECO:0000259" key="6">
    <source>
        <dbReference type="PROSITE" id="PS50119"/>
    </source>
</evidence>
<evidence type="ECO:0008006" key="10">
    <source>
        <dbReference type="Google" id="ProtNLM"/>
    </source>
</evidence>
<feature type="domain" description="B box-type" evidence="6">
    <location>
        <begin position="173"/>
        <end position="213"/>
    </location>
</feature>
<evidence type="ECO:0000313" key="9">
    <source>
        <dbReference type="Proteomes" id="UP001591681"/>
    </source>
</evidence>
<dbReference type="CDD" id="cd00063">
    <property type="entry name" value="FN3"/>
    <property type="match status" value="6"/>
</dbReference>
<feature type="domain" description="Fibronectin type-III" evidence="7">
    <location>
        <begin position="767"/>
        <end position="856"/>
    </location>
</feature>
<feature type="domain" description="Fibronectin type-III" evidence="7">
    <location>
        <begin position="588"/>
        <end position="678"/>
    </location>
</feature>
<dbReference type="PROSITE" id="PS50119">
    <property type="entry name" value="ZF_BBOX"/>
    <property type="match status" value="1"/>
</dbReference>
<dbReference type="AlphaFoldDB" id="A0ABD1J103"/>
<evidence type="ECO:0000256" key="4">
    <source>
        <dbReference type="PROSITE-ProRule" id="PRU00024"/>
    </source>
</evidence>
<sequence length="861" mass="93502">MDADVSVAEGPLRSEGPDEVALAKERTMRKMEQTGDPSTNHTPGARGDPREQTFHHGRRSPEVSVISMKSDKSVNRHISFTGERKDTRVYLDQTDSQSSKSASCMPSEYSTPVDTDSGPHTVEPGAVLCAVCPKRAFKSCLTCMASFCELHVKPHYTAPALQRHRLVEATEALDQRLCQQHNRELELYCNTDQTAMCVMCVVKGHMGHSVTDLGEYQEKQISKPEVNQKTAAVPPPGLIEFTSVKPDSVCLCWGPPEGLAGPHTFRVSWMGASSKEQLEVQGQDITVQELMPGEEYTFTVTTLSHNGIESPCVSATTCTDVPPPESLAVGVGVTSASVTWSKSARVHQASYLMTLHSGGGCIDTISVRSLQHSFRELDFGGEYTINVSTVLNGRQSKPVSRTFRTSIPVPENVTVGSVTPTSANLSWSLHQGMEQIPHGFLISYCSEGTEPQTISTKSGSVTFTGLQPDTQYRITVCCELKYEERRSEVTPAIIQTAVSPPGPIEFTSVKPDSVCLCWGPPEGLTGPHTFRVSWTGEGRQEQLDVRGLKVQVQELTPGEEYTFTVATLSDEGRQSPCVSATVGKDVPVPENVTVSSVTPTSADLSWSLQQGMEQIPHRFLFSYCSKGTEPQTISTQSCSTSLTGLQPDTQYWATVCCELKDGRKSEATSTRIQTAAVPPPGPIEFTSVKPDSVCLCWGPPEGLTGPHTFRVSWTGAGRQETLEVQDQDVTVQGLTPGEEYTFTVATLSDEGRESPCGSATARTGIPVPENVTVGSVTRTSADLSWSLHQCMEQIPHRFLISYCSEGTEPQTISTQSCSTTLKKLQSDTEYTVSICTELQSGEKTETASITLHTSVRQCVIL</sequence>
<feature type="compositionally biased region" description="Polar residues" evidence="5">
    <location>
        <begin position="93"/>
        <end position="114"/>
    </location>
</feature>
<feature type="region of interest" description="Disordered" evidence="5">
    <location>
        <begin position="1"/>
        <end position="63"/>
    </location>
</feature>
<dbReference type="GO" id="GO:0008270">
    <property type="term" value="F:zinc ion binding"/>
    <property type="evidence" value="ECO:0007669"/>
    <property type="project" value="UniProtKB-KW"/>
</dbReference>
<protein>
    <recommendedName>
        <fullName evidence="10">Fibronectin-like</fullName>
    </recommendedName>
</protein>
<accession>A0ABD1J103</accession>
<evidence type="ECO:0000259" key="7">
    <source>
        <dbReference type="PROSITE" id="PS50853"/>
    </source>
</evidence>